<evidence type="ECO:0000313" key="2">
    <source>
        <dbReference type="EMBL" id="OLU37920.1"/>
    </source>
</evidence>
<reference evidence="2 3" key="1">
    <citation type="submission" date="2016-11" db="EMBL/GenBank/DDBJ databases">
        <title>Description of two novel members of the family Erysipelotrichaceae: Ileibacterium lipovorans gen. nov., sp. nov. and Dubosiella newyorkensis, gen. nov., sp. nov.</title>
        <authorList>
            <person name="Cox L.M."/>
            <person name="Sohn J."/>
            <person name="Tyrrell K.L."/>
            <person name="Citron D.M."/>
            <person name="Lawson P.A."/>
            <person name="Patel N.B."/>
            <person name="Iizumi T."/>
            <person name="Perez-Perez G.I."/>
            <person name="Goldstein E.J."/>
            <person name="Blaser M.J."/>
        </authorList>
    </citation>
    <scope>NUCLEOTIDE SEQUENCE [LARGE SCALE GENOMIC DNA]</scope>
    <source>
        <strain evidence="2 3">NYU-BL-A3</strain>
    </source>
</reference>
<dbReference type="InterPro" id="IPR006047">
    <property type="entry name" value="GH13_cat_dom"/>
</dbReference>
<gene>
    <name evidence="2" type="ORF">BO222_09420</name>
</gene>
<accession>A0A1U7NEF1</accession>
<dbReference type="OrthoDB" id="9805159at2"/>
<comment type="caution">
    <text evidence="2">The sequence shown here is derived from an EMBL/GenBank/DDBJ whole genome shotgun (WGS) entry which is preliminary data.</text>
</comment>
<evidence type="ECO:0000313" key="3">
    <source>
        <dbReference type="Proteomes" id="UP000186341"/>
    </source>
</evidence>
<keyword evidence="3" id="KW-1185">Reference proteome</keyword>
<dbReference type="GO" id="GO:0005975">
    <property type="term" value="P:carbohydrate metabolic process"/>
    <property type="evidence" value="ECO:0007669"/>
    <property type="project" value="InterPro"/>
</dbReference>
<proteinExistence type="predicted"/>
<dbReference type="InterPro" id="IPR017853">
    <property type="entry name" value="GH"/>
</dbReference>
<dbReference type="Proteomes" id="UP000186341">
    <property type="component" value="Unassembled WGS sequence"/>
</dbReference>
<protein>
    <recommendedName>
        <fullName evidence="1">Glycosyl hydrolase family 13 catalytic domain-containing protein</fullName>
    </recommendedName>
</protein>
<organism evidence="2 3">
    <name type="scientific">Ileibacterium valens</name>
    <dbReference type="NCBI Taxonomy" id="1862668"/>
    <lineage>
        <taxon>Bacteria</taxon>
        <taxon>Bacillati</taxon>
        <taxon>Bacillota</taxon>
        <taxon>Erysipelotrichia</taxon>
        <taxon>Erysipelotrichales</taxon>
        <taxon>Erysipelotrichaceae</taxon>
        <taxon>Ileibacterium</taxon>
    </lineage>
</organism>
<evidence type="ECO:0000259" key="1">
    <source>
        <dbReference type="Pfam" id="PF00128"/>
    </source>
</evidence>
<name>A0A1U7NEF1_9FIRM</name>
<dbReference type="Gene3D" id="3.20.20.80">
    <property type="entry name" value="Glycosidases"/>
    <property type="match status" value="1"/>
</dbReference>
<dbReference type="AlphaFoldDB" id="A0A1U7NEF1"/>
<feature type="domain" description="Glycosyl hydrolase family 13 catalytic" evidence="1">
    <location>
        <begin position="16"/>
        <end position="75"/>
    </location>
</feature>
<dbReference type="EMBL" id="MPJW01000186">
    <property type="protein sequence ID" value="OLU37920.1"/>
    <property type="molecule type" value="Genomic_DNA"/>
</dbReference>
<sequence>MNNFSDRLQLTTYKMGGLPDVNTENSGFQEYFFNFLKDAIDAGADGFRFDTAKHIALEDDPVESKEMENNFWTNTMNFLKDRNIQFPMTKFCRAARIDWSIISMPSEPQPQAIMAKRSATQFC</sequence>
<dbReference type="Pfam" id="PF00128">
    <property type="entry name" value="Alpha-amylase"/>
    <property type="match status" value="1"/>
</dbReference>
<dbReference type="SUPFAM" id="SSF51445">
    <property type="entry name" value="(Trans)glycosidases"/>
    <property type="match status" value="1"/>
</dbReference>